<dbReference type="Gene3D" id="1.10.10.10">
    <property type="entry name" value="Winged helix-like DNA-binding domain superfamily/Winged helix DNA-binding domain"/>
    <property type="match status" value="1"/>
</dbReference>
<dbReference type="InterPro" id="IPR016032">
    <property type="entry name" value="Sig_transdc_resp-reg_C-effctor"/>
</dbReference>
<dbReference type="SMART" id="SM00421">
    <property type="entry name" value="HTH_LUXR"/>
    <property type="match status" value="1"/>
</dbReference>
<evidence type="ECO:0000313" key="3">
    <source>
        <dbReference type="Proteomes" id="UP000538566"/>
    </source>
</evidence>
<dbReference type="AlphaFoldDB" id="A0A7W7EVG0"/>
<proteinExistence type="predicted"/>
<dbReference type="Proteomes" id="UP000538566">
    <property type="component" value="Unassembled WGS sequence"/>
</dbReference>
<evidence type="ECO:0000313" key="2">
    <source>
        <dbReference type="EMBL" id="MBB4615034.1"/>
    </source>
</evidence>
<sequence length="366" mass="40365">MNASMEKDLIALVHEGVIAENGWQALTDALRQAVGAAHANLTFRRTDAPMSDLTSYVSGGPTEDMSRFYFGGFHRTDPLPYYRLMPGRSYGLADIFAPDDKSAQDQLRLLLQPFGEPHLLILRITEPGGANAWLTVIRDTPEFSRTERELIEALGRHLGIALQAYVRLNDTQARLAAYTSAMGRLNVGIVTLTADGRIIDADHVVSRLLIQGEIMGRDPHGRLTLADGTAARALGAALRDFTRDRTGRSRAVRLSEGKRADMLLLPVAERPVTGPFTPVLRAYVHIDHETAGDSLESLMEMFRLTRSEAKLAFALCEGHTLAESAERLGVTLQTARTYSKRIFQKTGTRRQAELVRTLLTSTLSLV</sequence>
<organism evidence="2 3">
    <name type="scientific">Novosphingobium taihuense</name>
    <dbReference type="NCBI Taxonomy" id="260085"/>
    <lineage>
        <taxon>Bacteria</taxon>
        <taxon>Pseudomonadati</taxon>
        <taxon>Pseudomonadota</taxon>
        <taxon>Alphaproteobacteria</taxon>
        <taxon>Sphingomonadales</taxon>
        <taxon>Sphingomonadaceae</taxon>
        <taxon>Novosphingobium</taxon>
    </lineage>
</organism>
<dbReference type="RefSeq" id="WP_144905846.1">
    <property type="nucleotide sequence ID" value="NZ_JACHOA010000006.1"/>
</dbReference>
<name>A0A7W7EVG0_9SPHN</name>
<keyword evidence="3" id="KW-1185">Reference proteome</keyword>
<accession>A0A7W7EVG0</accession>
<comment type="caution">
    <text evidence="2">The sequence shown here is derived from an EMBL/GenBank/DDBJ whole genome shotgun (WGS) entry which is preliminary data.</text>
</comment>
<evidence type="ECO:0000259" key="1">
    <source>
        <dbReference type="SMART" id="SM00421"/>
    </source>
</evidence>
<dbReference type="EMBL" id="JACHOA010000006">
    <property type="protein sequence ID" value="MBB4615034.1"/>
    <property type="molecule type" value="Genomic_DNA"/>
</dbReference>
<protein>
    <submittedName>
        <fullName evidence="2">DNA-binding CsgD family transcriptional regulator/PAS domain-containing protein</fullName>
    </submittedName>
</protein>
<dbReference type="GO" id="GO:0003677">
    <property type="term" value="F:DNA binding"/>
    <property type="evidence" value="ECO:0007669"/>
    <property type="project" value="UniProtKB-KW"/>
</dbReference>
<reference evidence="2 3" key="1">
    <citation type="submission" date="2020-08" db="EMBL/GenBank/DDBJ databases">
        <title>Genomic Encyclopedia of Type Strains, Phase IV (KMG-IV): sequencing the most valuable type-strain genomes for metagenomic binning, comparative biology and taxonomic classification.</title>
        <authorList>
            <person name="Goeker M."/>
        </authorList>
    </citation>
    <scope>NUCLEOTIDE SEQUENCE [LARGE SCALE GENOMIC DNA]</scope>
    <source>
        <strain evidence="2 3">DSM 17507</strain>
    </source>
</reference>
<keyword evidence="2" id="KW-0238">DNA-binding</keyword>
<dbReference type="InterPro" id="IPR036388">
    <property type="entry name" value="WH-like_DNA-bd_sf"/>
</dbReference>
<dbReference type="GO" id="GO:0006355">
    <property type="term" value="P:regulation of DNA-templated transcription"/>
    <property type="evidence" value="ECO:0007669"/>
    <property type="project" value="InterPro"/>
</dbReference>
<feature type="domain" description="HTH luxR-type" evidence="1">
    <location>
        <begin position="301"/>
        <end position="358"/>
    </location>
</feature>
<dbReference type="InterPro" id="IPR000792">
    <property type="entry name" value="Tscrpt_reg_LuxR_C"/>
</dbReference>
<dbReference type="OrthoDB" id="7855389at2"/>
<dbReference type="SUPFAM" id="SSF46894">
    <property type="entry name" value="C-terminal effector domain of the bipartite response regulators"/>
    <property type="match status" value="1"/>
</dbReference>
<gene>
    <name evidence="2" type="ORF">GGR37_003324</name>
</gene>